<proteinExistence type="predicted"/>
<evidence type="ECO:0008006" key="4">
    <source>
        <dbReference type="Google" id="ProtNLM"/>
    </source>
</evidence>
<evidence type="ECO:0000313" key="2">
    <source>
        <dbReference type="EMBL" id="MBN2952602.1"/>
    </source>
</evidence>
<feature type="signal peptide" evidence="1">
    <location>
        <begin position="1"/>
        <end position="24"/>
    </location>
</feature>
<name>A0A938Z5J3_9FIRM</name>
<reference evidence="2" key="1">
    <citation type="submission" date="2021-02" db="EMBL/GenBank/DDBJ databases">
        <title>Metagenome-assembled genomes from human diarrheal sample B26.</title>
        <authorList>
            <person name="Ateba T.P."/>
            <person name="Alayande K.A."/>
            <person name="Mwanza M."/>
        </authorList>
    </citation>
    <scope>NUCLEOTIDE SEQUENCE</scope>
    <source>
        <strain evidence="2">06WH</strain>
    </source>
</reference>
<comment type="caution">
    <text evidence="2">The sequence shown here is derived from an EMBL/GenBank/DDBJ whole genome shotgun (WGS) entry which is preliminary data.</text>
</comment>
<evidence type="ECO:0000313" key="3">
    <source>
        <dbReference type="Proteomes" id="UP000737612"/>
    </source>
</evidence>
<protein>
    <recommendedName>
        <fullName evidence="4">TMhelix containing protein</fullName>
    </recommendedName>
</protein>
<feature type="chain" id="PRO_5038692278" description="TMhelix containing protein" evidence="1">
    <location>
        <begin position="25"/>
        <end position="70"/>
    </location>
</feature>
<organism evidence="2 3">
    <name type="scientific">Fusicatenibacter saccharivorans</name>
    <dbReference type="NCBI Taxonomy" id="1150298"/>
    <lineage>
        <taxon>Bacteria</taxon>
        <taxon>Bacillati</taxon>
        <taxon>Bacillota</taxon>
        <taxon>Clostridia</taxon>
        <taxon>Lachnospirales</taxon>
        <taxon>Lachnospiraceae</taxon>
        <taxon>Fusicatenibacter</taxon>
    </lineage>
</organism>
<dbReference type="AlphaFoldDB" id="A0A938Z5J3"/>
<accession>A0A938Z5J3</accession>
<gene>
    <name evidence="2" type="ORF">JTJ23_03155</name>
</gene>
<dbReference type="Proteomes" id="UP000737612">
    <property type="component" value="Unassembled WGS sequence"/>
</dbReference>
<evidence type="ECO:0000256" key="1">
    <source>
        <dbReference type="SAM" id="SignalP"/>
    </source>
</evidence>
<keyword evidence="1" id="KW-0732">Signal</keyword>
<sequence>MMKIKKLVKVLTMIAIAAVIQIQANKLAAFERHSVDAIGSEVCAFPIVLITEYKVFCTPGESLVEYEEEE</sequence>
<dbReference type="EMBL" id="JAFHBD010000009">
    <property type="protein sequence ID" value="MBN2952602.1"/>
    <property type="molecule type" value="Genomic_DNA"/>
</dbReference>